<evidence type="ECO:0000256" key="1">
    <source>
        <dbReference type="SAM" id="MobiDB-lite"/>
    </source>
</evidence>
<dbReference type="OrthoDB" id="21204at2759"/>
<dbReference type="EMBL" id="KN818345">
    <property type="protein sequence ID" value="KIL58172.1"/>
    <property type="molecule type" value="Genomic_DNA"/>
</dbReference>
<name>A0A0C2WAA2_AMAMK</name>
<feature type="region of interest" description="Disordered" evidence="1">
    <location>
        <begin position="67"/>
        <end position="188"/>
    </location>
</feature>
<feature type="compositionally biased region" description="Basic and acidic residues" evidence="1">
    <location>
        <begin position="15"/>
        <end position="48"/>
    </location>
</feature>
<organism evidence="2 3">
    <name type="scientific">Amanita muscaria (strain Koide BX008)</name>
    <dbReference type="NCBI Taxonomy" id="946122"/>
    <lineage>
        <taxon>Eukaryota</taxon>
        <taxon>Fungi</taxon>
        <taxon>Dikarya</taxon>
        <taxon>Basidiomycota</taxon>
        <taxon>Agaricomycotina</taxon>
        <taxon>Agaricomycetes</taxon>
        <taxon>Agaricomycetidae</taxon>
        <taxon>Agaricales</taxon>
        <taxon>Pluteineae</taxon>
        <taxon>Amanitaceae</taxon>
        <taxon>Amanita</taxon>
    </lineage>
</organism>
<feature type="region of interest" description="Disordered" evidence="1">
    <location>
        <begin position="1"/>
        <end position="53"/>
    </location>
</feature>
<dbReference type="Proteomes" id="UP000054549">
    <property type="component" value="Unassembled WGS sequence"/>
</dbReference>
<protein>
    <submittedName>
        <fullName evidence="2">Uncharacterized protein</fullName>
    </submittedName>
</protein>
<evidence type="ECO:0000313" key="2">
    <source>
        <dbReference type="EMBL" id="KIL58172.1"/>
    </source>
</evidence>
<accession>A0A0C2WAA2</accession>
<dbReference type="AlphaFoldDB" id="A0A0C2WAA2"/>
<feature type="compositionally biased region" description="Basic and acidic residues" evidence="1">
    <location>
        <begin position="109"/>
        <end position="125"/>
    </location>
</feature>
<keyword evidence="3" id="KW-1185">Reference proteome</keyword>
<feature type="compositionally biased region" description="Basic and acidic residues" evidence="1">
    <location>
        <begin position="134"/>
        <end position="158"/>
    </location>
</feature>
<sequence length="236" mass="26243">MGSPRYPTITPLRLNPEERNGVETWEEKELPSVDHKDPLENQRPRGEQGKLPLFRTHVLVDSKGKQRAVDAQCGKNNDFDNVVQGKPSKQEIKMQREQSLPSFSAQPRVIERKPPRNRTLRECVEAHLSSGKRKSPEGNGDHEDTDLDDIKDQAHIAGHDNVASTSSLQQGADPVNEADTKTTVGSQCPTAEPQIAESAVNHHVDSQAAEDNLRKRARLRMKLAAEKRGIMNARSG</sequence>
<reference evidence="2 3" key="1">
    <citation type="submission" date="2014-04" db="EMBL/GenBank/DDBJ databases">
        <title>Evolutionary Origins and Diversification of the Mycorrhizal Mutualists.</title>
        <authorList>
            <consortium name="DOE Joint Genome Institute"/>
            <consortium name="Mycorrhizal Genomics Consortium"/>
            <person name="Kohler A."/>
            <person name="Kuo A."/>
            <person name="Nagy L.G."/>
            <person name="Floudas D."/>
            <person name="Copeland A."/>
            <person name="Barry K.W."/>
            <person name="Cichocki N."/>
            <person name="Veneault-Fourrey C."/>
            <person name="LaButti K."/>
            <person name="Lindquist E.A."/>
            <person name="Lipzen A."/>
            <person name="Lundell T."/>
            <person name="Morin E."/>
            <person name="Murat C."/>
            <person name="Riley R."/>
            <person name="Ohm R."/>
            <person name="Sun H."/>
            <person name="Tunlid A."/>
            <person name="Henrissat B."/>
            <person name="Grigoriev I.V."/>
            <person name="Hibbett D.S."/>
            <person name="Martin F."/>
        </authorList>
    </citation>
    <scope>NUCLEOTIDE SEQUENCE [LARGE SCALE GENOMIC DNA]</scope>
    <source>
        <strain evidence="2 3">Koide BX008</strain>
    </source>
</reference>
<dbReference type="HOGENOM" id="CLU_1175160_0_0_1"/>
<proteinExistence type="predicted"/>
<gene>
    <name evidence="2" type="ORF">M378DRAFT_338376</name>
</gene>
<evidence type="ECO:0000313" key="3">
    <source>
        <dbReference type="Proteomes" id="UP000054549"/>
    </source>
</evidence>